<dbReference type="EMBL" id="GL377587">
    <property type="protein sequence ID" value="EFJ25328.1"/>
    <property type="molecule type" value="Genomic_DNA"/>
</dbReference>
<dbReference type="Proteomes" id="UP000001514">
    <property type="component" value="Unassembled WGS sequence"/>
</dbReference>
<evidence type="ECO:0000256" key="9">
    <source>
        <dbReference type="ARBA" id="ARBA00024190"/>
    </source>
</evidence>
<dbReference type="InterPro" id="IPR050687">
    <property type="entry name" value="Dynein_IC"/>
</dbReference>
<dbReference type="STRING" id="88036.D8RR31"/>
<dbReference type="AlphaFoldDB" id="D8RR31"/>
<dbReference type="EMBL" id="GL377593">
    <property type="protein sequence ID" value="EFJ23352.1"/>
    <property type="molecule type" value="Genomic_DNA"/>
</dbReference>
<evidence type="ECO:0000256" key="6">
    <source>
        <dbReference type="ARBA" id="ARBA00023069"/>
    </source>
</evidence>
<protein>
    <recommendedName>
        <fullName evidence="10">Dynein axonemal intermediate chain 4</fullName>
    </recommendedName>
    <alternativeName>
        <fullName evidence="11">WD repeat-containing protein 78</fullName>
    </alternativeName>
</protein>
<evidence type="ECO:0000313" key="14">
    <source>
        <dbReference type="EMBL" id="EFJ25328.1"/>
    </source>
</evidence>
<dbReference type="PANTHER" id="PTHR12442:SF12">
    <property type="entry name" value="DYNEIN AXONEMAL INTERMEDIATE CHAIN 4"/>
    <property type="match status" value="1"/>
</dbReference>
<dbReference type="KEGG" id="smo:SELMODRAFT_3536"/>
<dbReference type="eggNOG" id="KOG1587">
    <property type="taxonomic scope" value="Eukaryota"/>
</dbReference>
<sequence length="293" mass="32858">WSLKNPRYPHATIPTHSDVTALDFSTNSPNLLAVGFYDGNVAVYDAKNYKEREPLMQTGASTGKHNDPVWKLQWIDATSDHGETLISISTDGRVSQWSLKKDLEFVNLMRLKKIMAHSKGAQPQPFISRHAAGLCFDFSPRDPSLYLVGTEEGLIHKCSRSYNEQYLQSYVGHTGPVFQVRWSTVLPYIFLSCSSDWSVRLWREEQESALLVFQTANESVGDIRWSCKHSCVFGTVSDDARILRQIWDMAVTAMKPVIVYPFANTKLSCLLFSEDAPVVLAGGSTGAISVFRL</sequence>
<keyword evidence="2" id="KW-0963">Cytoplasm</keyword>
<proteinExistence type="predicted"/>
<evidence type="ECO:0000256" key="7">
    <source>
        <dbReference type="ARBA" id="ARBA00023212"/>
    </source>
</evidence>
<comment type="subcellular location">
    <subcellularLocation>
        <location evidence="1">Cytoplasm</location>
        <location evidence="1">Cytoskeleton</location>
        <location evidence="1">Flagellum axoneme</location>
    </subcellularLocation>
    <subcellularLocation>
        <location evidence="9">Dynein axonemal particle</location>
    </subcellularLocation>
</comment>
<evidence type="ECO:0000256" key="11">
    <source>
        <dbReference type="ARBA" id="ARBA00041557"/>
    </source>
</evidence>
<keyword evidence="6" id="KW-0969">Cilium</keyword>
<keyword evidence="7" id="KW-0206">Cytoskeleton</keyword>
<gene>
    <name evidence="13" type="ORF">SELMODRAFT_3536</name>
    <name evidence="14" type="ORF">SELMODRAFT_3537</name>
</gene>
<organism evidence="15">
    <name type="scientific">Selaginella moellendorffii</name>
    <name type="common">Spikemoss</name>
    <dbReference type="NCBI Taxonomy" id="88036"/>
    <lineage>
        <taxon>Eukaryota</taxon>
        <taxon>Viridiplantae</taxon>
        <taxon>Streptophyta</taxon>
        <taxon>Embryophyta</taxon>
        <taxon>Tracheophyta</taxon>
        <taxon>Lycopodiopsida</taxon>
        <taxon>Selaginellales</taxon>
        <taxon>Selaginellaceae</taxon>
        <taxon>Selaginella</taxon>
    </lineage>
</organism>
<dbReference type="Pfam" id="PF00400">
    <property type="entry name" value="WD40"/>
    <property type="match status" value="2"/>
</dbReference>
<feature type="non-terminal residue" evidence="14">
    <location>
        <position position="1"/>
    </location>
</feature>
<feature type="repeat" description="WD" evidence="12">
    <location>
        <begin position="170"/>
        <end position="212"/>
    </location>
</feature>
<dbReference type="PANTHER" id="PTHR12442">
    <property type="entry name" value="DYNEIN INTERMEDIATE CHAIN"/>
    <property type="match status" value="1"/>
</dbReference>
<dbReference type="KEGG" id="smo:SELMODRAFT_3537"/>
<dbReference type="Gramene" id="EFJ23352">
    <property type="protein sequence ID" value="EFJ23352"/>
    <property type="gene ID" value="SELMODRAFT_3536"/>
</dbReference>
<keyword evidence="3 12" id="KW-0853">WD repeat</keyword>
<dbReference type="Gene3D" id="2.130.10.10">
    <property type="entry name" value="YVTN repeat-like/Quinoprotein amine dehydrogenase"/>
    <property type="match status" value="2"/>
</dbReference>
<reference evidence="14 15" key="1">
    <citation type="journal article" date="2011" name="Science">
        <title>The Selaginella genome identifies genetic changes associated with the evolution of vascular plants.</title>
        <authorList>
            <person name="Banks J.A."/>
            <person name="Nishiyama T."/>
            <person name="Hasebe M."/>
            <person name="Bowman J.L."/>
            <person name="Gribskov M."/>
            <person name="dePamphilis C."/>
            <person name="Albert V.A."/>
            <person name="Aono N."/>
            <person name="Aoyama T."/>
            <person name="Ambrose B.A."/>
            <person name="Ashton N.W."/>
            <person name="Axtell M.J."/>
            <person name="Barker E."/>
            <person name="Barker M.S."/>
            <person name="Bennetzen J.L."/>
            <person name="Bonawitz N.D."/>
            <person name="Chapple C."/>
            <person name="Cheng C."/>
            <person name="Correa L.G."/>
            <person name="Dacre M."/>
            <person name="DeBarry J."/>
            <person name="Dreyer I."/>
            <person name="Elias M."/>
            <person name="Engstrom E.M."/>
            <person name="Estelle M."/>
            <person name="Feng L."/>
            <person name="Finet C."/>
            <person name="Floyd S.K."/>
            <person name="Frommer W.B."/>
            <person name="Fujita T."/>
            <person name="Gramzow L."/>
            <person name="Gutensohn M."/>
            <person name="Harholt J."/>
            <person name="Hattori M."/>
            <person name="Heyl A."/>
            <person name="Hirai T."/>
            <person name="Hiwatashi Y."/>
            <person name="Ishikawa M."/>
            <person name="Iwata M."/>
            <person name="Karol K.G."/>
            <person name="Koehler B."/>
            <person name="Kolukisaoglu U."/>
            <person name="Kubo M."/>
            <person name="Kurata T."/>
            <person name="Lalonde S."/>
            <person name="Li K."/>
            <person name="Li Y."/>
            <person name="Litt A."/>
            <person name="Lyons E."/>
            <person name="Manning G."/>
            <person name="Maruyama T."/>
            <person name="Michael T.P."/>
            <person name="Mikami K."/>
            <person name="Miyazaki S."/>
            <person name="Morinaga S."/>
            <person name="Murata T."/>
            <person name="Mueller-Roeber B."/>
            <person name="Nelson D.R."/>
            <person name="Obara M."/>
            <person name="Oguri Y."/>
            <person name="Olmstead R.G."/>
            <person name="Onodera N."/>
            <person name="Petersen B.L."/>
            <person name="Pils B."/>
            <person name="Prigge M."/>
            <person name="Rensing S.A."/>
            <person name="Riano-Pachon D.M."/>
            <person name="Roberts A.W."/>
            <person name="Sato Y."/>
            <person name="Scheller H.V."/>
            <person name="Schulz B."/>
            <person name="Schulz C."/>
            <person name="Shakirov E.V."/>
            <person name="Shibagaki N."/>
            <person name="Shinohara N."/>
            <person name="Shippen D.E."/>
            <person name="Soerensen I."/>
            <person name="Sotooka R."/>
            <person name="Sugimoto N."/>
            <person name="Sugita M."/>
            <person name="Sumikawa N."/>
            <person name="Tanurdzic M."/>
            <person name="Theissen G."/>
            <person name="Ulvskov P."/>
            <person name="Wakazuki S."/>
            <person name="Weng J.K."/>
            <person name="Willats W.W."/>
            <person name="Wipf D."/>
            <person name="Wolf P.G."/>
            <person name="Yang L."/>
            <person name="Zimmer A.D."/>
            <person name="Zhu Q."/>
            <person name="Mitros T."/>
            <person name="Hellsten U."/>
            <person name="Loque D."/>
            <person name="Otillar R."/>
            <person name="Salamov A."/>
            <person name="Schmutz J."/>
            <person name="Shapiro H."/>
            <person name="Lindquist E."/>
            <person name="Lucas S."/>
            <person name="Rokhsar D."/>
            <person name="Grigoriev I.V."/>
        </authorList>
    </citation>
    <scope>NUCLEOTIDE SEQUENCE [LARGE SCALE GENOMIC DNA]</scope>
</reference>
<dbReference type="GO" id="GO:0120293">
    <property type="term" value="C:dynein axonemal particle"/>
    <property type="evidence" value="ECO:0007669"/>
    <property type="project" value="UniProtKB-SubCell"/>
</dbReference>
<evidence type="ECO:0000256" key="3">
    <source>
        <dbReference type="ARBA" id="ARBA00022574"/>
    </source>
</evidence>
<keyword evidence="4" id="KW-0677">Repeat</keyword>
<evidence type="ECO:0000256" key="12">
    <source>
        <dbReference type="PROSITE-ProRule" id="PRU00221"/>
    </source>
</evidence>
<evidence type="ECO:0000313" key="13">
    <source>
        <dbReference type="EMBL" id="EFJ23352.1"/>
    </source>
</evidence>
<evidence type="ECO:0000256" key="10">
    <source>
        <dbReference type="ARBA" id="ARBA00040002"/>
    </source>
</evidence>
<dbReference type="SUPFAM" id="SSF50978">
    <property type="entry name" value="WD40 repeat-like"/>
    <property type="match status" value="1"/>
</dbReference>
<dbReference type="SMART" id="SM00320">
    <property type="entry name" value="WD40"/>
    <property type="match status" value="4"/>
</dbReference>
<keyword evidence="5" id="KW-0282">Flagellum</keyword>
<keyword evidence="15" id="KW-1185">Reference proteome</keyword>
<accession>D8RR31</accession>
<dbReference type="InterPro" id="IPR036322">
    <property type="entry name" value="WD40_repeat_dom_sf"/>
</dbReference>
<evidence type="ECO:0000256" key="2">
    <source>
        <dbReference type="ARBA" id="ARBA00022490"/>
    </source>
</evidence>
<dbReference type="HOGENOM" id="CLU_047897_0_0_1"/>
<dbReference type="InParanoid" id="D8RR31"/>
<evidence type="ECO:0000313" key="15">
    <source>
        <dbReference type="Proteomes" id="UP000001514"/>
    </source>
</evidence>
<dbReference type="InterPro" id="IPR001680">
    <property type="entry name" value="WD40_rpt"/>
</dbReference>
<evidence type="ECO:0000256" key="8">
    <source>
        <dbReference type="ARBA" id="ARBA00023273"/>
    </source>
</evidence>
<evidence type="ECO:0000256" key="4">
    <source>
        <dbReference type="ARBA" id="ARBA00022737"/>
    </source>
</evidence>
<evidence type="ECO:0000256" key="5">
    <source>
        <dbReference type="ARBA" id="ARBA00022846"/>
    </source>
</evidence>
<name>D8RR31_SELML</name>
<dbReference type="InterPro" id="IPR015943">
    <property type="entry name" value="WD40/YVTN_repeat-like_dom_sf"/>
</dbReference>
<dbReference type="PROSITE" id="PS50082">
    <property type="entry name" value="WD_REPEATS_2"/>
    <property type="match status" value="1"/>
</dbReference>
<keyword evidence="8" id="KW-0966">Cell projection</keyword>
<evidence type="ECO:0000256" key="1">
    <source>
        <dbReference type="ARBA" id="ARBA00004611"/>
    </source>
</evidence>
<dbReference type="Gramene" id="EFJ25328">
    <property type="protein sequence ID" value="EFJ25328"/>
    <property type="gene ID" value="SELMODRAFT_3537"/>
</dbReference>
<feature type="non-terminal residue" evidence="14">
    <location>
        <position position="293"/>
    </location>
</feature>